<gene>
    <name evidence="1" type="ORF">FF011L_00810</name>
</gene>
<dbReference type="EMBL" id="CP036262">
    <property type="protein sequence ID" value="QDS91352.1"/>
    <property type="molecule type" value="Genomic_DNA"/>
</dbReference>
<name>A0A517M8Y7_9BACT</name>
<protein>
    <submittedName>
        <fullName evidence="1">Uncharacterized protein</fullName>
    </submittedName>
</protein>
<sequence length="57" mass="6115">MPAELPDSLIRGLLEPQAEPLSITQMAGFPMFCKATSGTSARLSRYIHANEPGGLLE</sequence>
<accession>A0A517M8Y7</accession>
<organism evidence="1 2">
    <name type="scientific">Roseimaritima multifibrata</name>
    <dbReference type="NCBI Taxonomy" id="1930274"/>
    <lineage>
        <taxon>Bacteria</taxon>
        <taxon>Pseudomonadati</taxon>
        <taxon>Planctomycetota</taxon>
        <taxon>Planctomycetia</taxon>
        <taxon>Pirellulales</taxon>
        <taxon>Pirellulaceae</taxon>
        <taxon>Roseimaritima</taxon>
    </lineage>
</organism>
<reference evidence="1 2" key="1">
    <citation type="submission" date="2019-02" db="EMBL/GenBank/DDBJ databases">
        <title>Deep-cultivation of Planctomycetes and their phenomic and genomic characterization uncovers novel biology.</title>
        <authorList>
            <person name="Wiegand S."/>
            <person name="Jogler M."/>
            <person name="Boedeker C."/>
            <person name="Pinto D."/>
            <person name="Vollmers J."/>
            <person name="Rivas-Marin E."/>
            <person name="Kohn T."/>
            <person name="Peeters S.H."/>
            <person name="Heuer A."/>
            <person name="Rast P."/>
            <person name="Oberbeckmann S."/>
            <person name="Bunk B."/>
            <person name="Jeske O."/>
            <person name="Meyerdierks A."/>
            <person name="Storesund J.E."/>
            <person name="Kallscheuer N."/>
            <person name="Luecker S."/>
            <person name="Lage O.M."/>
            <person name="Pohl T."/>
            <person name="Merkel B.J."/>
            <person name="Hornburger P."/>
            <person name="Mueller R.-W."/>
            <person name="Bruemmer F."/>
            <person name="Labrenz M."/>
            <person name="Spormann A.M."/>
            <person name="Op den Camp H."/>
            <person name="Overmann J."/>
            <person name="Amann R."/>
            <person name="Jetten M.S.M."/>
            <person name="Mascher T."/>
            <person name="Medema M.H."/>
            <person name="Devos D.P."/>
            <person name="Kaster A.-K."/>
            <person name="Ovreas L."/>
            <person name="Rohde M."/>
            <person name="Galperin M.Y."/>
            <person name="Jogler C."/>
        </authorList>
    </citation>
    <scope>NUCLEOTIDE SEQUENCE [LARGE SCALE GENOMIC DNA]</scope>
    <source>
        <strain evidence="1 2">FF011L</strain>
    </source>
</reference>
<keyword evidence="2" id="KW-1185">Reference proteome</keyword>
<evidence type="ECO:0000313" key="1">
    <source>
        <dbReference type="EMBL" id="QDS91352.1"/>
    </source>
</evidence>
<evidence type="ECO:0000313" key="2">
    <source>
        <dbReference type="Proteomes" id="UP000320672"/>
    </source>
</evidence>
<proteinExistence type="predicted"/>
<dbReference type="AlphaFoldDB" id="A0A517M8Y7"/>
<dbReference type="Proteomes" id="UP000320672">
    <property type="component" value="Chromosome"/>
</dbReference>
<dbReference type="KEGG" id="rml:FF011L_00810"/>